<name>K7LL40_SOYBN</name>
<accession>K7LL40</accession>
<keyword evidence="4" id="KW-1185">Reference proteome</keyword>
<reference evidence="2" key="3">
    <citation type="submission" date="2018-07" db="EMBL/GenBank/DDBJ databases">
        <title>WGS assembly of Glycine max.</title>
        <authorList>
            <person name="Schmutz J."/>
            <person name="Cannon S."/>
            <person name="Schlueter J."/>
            <person name="Ma J."/>
            <person name="Mitros T."/>
            <person name="Nelson W."/>
            <person name="Hyten D."/>
            <person name="Song Q."/>
            <person name="Thelen J."/>
            <person name="Cheng J."/>
            <person name="Xu D."/>
            <person name="Hellsten U."/>
            <person name="May G."/>
            <person name="Yu Y."/>
            <person name="Sakurai T."/>
            <person name="Umezawa T."/>
            <person name="Bhattacharyya M."/>
            <person name="Sandhu D."/>
            <person name="Valliyodan B."/>
            <person name="Lindquist E."/>
            <person name="Peto M."/>
            <person name="Grant D."/>
            <person name="Shu S."/>
            <person name="Goodstein D."/>
            <person name="Barry K."/>
            <person name="Futrell-Griggs M."/>
            <person name="Abernathy B."/>
            <person name="Du J."/>
            <person name="Tian Z."/>
            <person name="Zhu L."/>
            <person name="Gill N."/>
            <person name="Joshi T."/>
            <person name="Libault M."/>
            <person name="Sethuraman A."/>
            <person name="Zhang X."/>
            <person name="Shinozaki K."/>
            <person name="Nguyen H."/>
            <person name="Wing R."/>
            <person name="Cregan P."/>
            <person name="Specht J."/>
            <person name="Grimwood J."/>
            <person name="Rokhsar D."/>
            <person name="Stacey G."/>
            <person name="Shoemaker R."/>
            <person name="Jackson S."/>
        </authorList>
    </citation>
    <scope>NUCLEOTIDE SEQUENCE</scope>
    <source>
        <tissue evidence="2">Callus</tissue>
    </source>
</reference>
<protein>
    <submittedName>
        <fullName evidence="2 3">Uncharacterized protein</fullName>
    </submittedName>
</protein>
<dbReference type="EnsemblPlants" id="KRH35344">
    <property type="protein sequence ID" value="KRH35344"/>
    <property type="gene ID" value="GLYMA_10G237200"/>
</dbReference>
<evidence type="ECO:0000313" key="2">
    <source>
        <dbReference type="EMBL" id="KRH35344.1"/>
    </source>
</evidence>
<evidence type="ECO:0000313" key="4">
    <source>
        <dbReference type="Proteomes" id="UP000008827"/>
    </source>
</evidence>
<sequence length="76" mass="8368">MTTPGECAGDDEQTADNGQRWPGSAGGDGIHQVRRRAACSQWGYVNEHGLWLRLFPLIQPEEVITVRESSEGSRLS</sequence>
<evidence type="ECO:0000313" key="3">
    <source>
        <dbReference type="EnsemblPlants" id="KRH35344"/>
    </source>
</evidence>
<reference evidence="3" key="2">
    <citation type="submission" date="2018-02" db="UniProtKB">
        <authorList>
            <consortium name="EnsemblPlants"/>
        </authorList>
    </citation>
    <scope>IDENTIFICATION</scope>
    <source>
        <strain evidence="3">Williams 82</strain>
    </source>
</reference>
<organism evidence="2">
    <name type="scientific">Glycine max</name>
    <name type="common">Soybean</name>
    <name type="synonym">Glycine hispida</name>
    <dbReference type="NCBI Taxonomy" id="3847"/>
    <lineage>
        <taxon>Eukaryota</taxon>
        <taxon>Viridiplantae</taxon>
        <taxon>Streptophyta</taxon>
        <taxon>Embryophyta</taxon>
        <taxon>Tracheophyta</taxon>
        <taxon>Spermatophyta</taxon>
        <taxon>Magnoliopsida</taxon>
        <taxon>eudicotyledons</taxon>
        <taxon>Gunneridae</taxon>
        <taxon>Pentapetalae</taxon>
        <taxon>rosids</taxon>
        <taxon>fabids</taxon>
        <taxon>Fabales</taxon>
        <taxon>Fabaceae</taxon>
        <taxon>Papilionoideae</taxon>
        <taxon>50 kb inversion clade</taxon>
        <taxon>NPAAA clade</taxon>
        <taxon>indigoferoid/millettioid clade</taxon>
        <taxon>Phaseoleae</taxon>
        <taxon>Glycine</taxon>
        <taxon>Glycine subgen. Soja</taxon>
    </lineage>
</organism>
<proteinExistence type="predicted"/>
<reference evidence="2 3" key="1">
    <citation type="journal article" date="2010" name="Nature">
        <title>Genome sequence of the palaeopolyploid soybean.</title>
        <authorList>
            <person name="Schmutz J."/>
            <person name="Cannon S.B."/>
            <person name="Schlueter J."/>
            <person name="Ma J."/>
            <person name="Mitros T."/>
            <person name="Nelson W."/>
            <person name="Hyten D.L."/>
            <person name="Song Q."/>
            <person name="Thelen J.J."/>
            <person name="Cheng J."/>
            <person name="Xu D."/>
            <person name="Hellsten U."/>
            <person name="May G.D."/>
            <person name="Yu Y."/>
            <person name="Sakurai T."/>
            <person name="Umezawa T."/>
            <person name="Bhattacharyya M.K."/>
            <person name="Sandhu D."/>
            <person name="Valliyodan B."/>
            <person name="Lindquist E."/>
            <person name="Peto M."/>
            <person name="Grant D."/>
            <person name="Shu S."/>
            <person name="Goodstein D."/>
            <person name="Barry K."/>
            <person name="Futrell-Griggs M."/>
            <person name="Abernathy B."/>
            <person name="Du J."/>
            <person name="Tian Z."/>
            <person name="Zhu L."/>
            <person name="Gill N."/>
            <person name="Joshi T."/>
            <person name="Libault M."/>
            <person name="Sethuraman A."/>
            <person name="Zhang X.-C."/>
            <person name="Shinozaki K."/>
            <person name="Nguyen H.T."/>
            <person name="Wing R.A."/>
            <person name="Cregan P."/>
            <person name="Specht J."/>
            <person name="Grimwood J."/>
            <person name="Rokhsar D."/>
            <person name="Stacey G."/>
            <person name="Shoemaker R.C."/>
            <person name="Jackson S.A."/>
        </authorList>
    </citation>
    <scope>NUCLEOTIDE SEQUENCE [LARGE SCALE GENOMIC DNA]</scope>
    <source>
        <strain evidence="3">cv. Williams 82</strain>
        <tissue evidence="2">Callus</tissue>
    </source>
</reference>
<gene>
    <name evidence="2" type="ORF">GLYMA_10G237200</name>
</gene>
<evidence type="ECO:0000256" key="1">
    <source>
        <dbReference type="SAM" id="MobiDB-lite"/>
    </source>
</evidence>
<feature type="region of interest" description="Disordered" evidence="1">
    <location>
        <begin position="1"/>
        <end position="30"/>
    </location>
</feature>
<dbReference type="InParanoid" id="K7LL40"/>
<dbReference type="EMBL" id="CM000843">
    <property type="protein sequence ID" value="KRH35344.1"/>
    <property type="molecule type" value="Genomic_DNA"/>
</dbReference>
<dbReference type="AlphaFoldDB" id="K7LL40"/>
<dbReference type="HOGENOM" id="CLU_2659391_0_0_1"/>
<dbReference type="Gramene" id="KRH35344">
    <property type="protein sequence ID" value="KRH35344"/>
    <property type="gene ID" value="GLYMA_10G237200"/>
</dbReference>
<dbReference type="Proteomes" id="UP000008827">
    <property type="component" value="Chromosome 10"/>
</dbReference>
<dbReference type="PaxDb" id="3847-GLYMA10G38170.1"/>